<dbReference type="SUPFAM" id="SSF50341">
    <property type="entry name" value="CheW-like"/>
    <property type="match status" value="1"/>
</dbReference>
<reference evidence="2 3" key="1">
    <citation type="submission" date="2022-11" db="EMBL/GenBank/DDBJ databases">
        <title>Desulfobotulus tamanensis H1 sp. nov. - anaerobic, alkaliphilic, sulphate reducing bacterium isolated from terrestrial mud volcano.</title>
        <authorList>
            <person name="Frolova A."/>
            <person name="Merkel A.Y."/>
            <person name="Slobodkin A.I."/>
        </authorList>
    </citation>
    <scope>NUCLEOTIDE SEQUENCE [LARGE SCALE GENOMIC DNA]</scope>
    <source>
        <strain evidence="2 3">H1</strain>
    </source>
</reference>
<comment type="caution">
    <text evidence="2">The sequence shown here is derived from an EMBL/GenBank/DDBJ whole genome shotgun (WGS) entry which is preliminary data.</text>
</comment>
<dbReference type="Gene3D" id="2.40.50.180">
    <property type="entry name" value="CheA-289, Domain 4"/>
    <property type="match status" value="1"/>
</dbReference>
<dbReference type="Pfam" id="PF01584">
    <property type="entry name" value="CheW"/>
    <property type="match status" value="1"/>
</dbReference>
<dbReference type="Proteomes" id="UP001209681">
    <property type="component" value="Unassembled WGS sequence"/>
</dbReference>
<feature type="domain" description="CheW-like" evidence="1">
    <location>
        <begin position="7"/>
        <end position="152"/>
    </location>
</feature>
<sequence>MMITSHNRQICTFFIGEETYGFDIFDIKEVHTRNHFTPVHHAPPSVRGYVNIRGQIHLIIDLRVLLGHPPAPAREHTRILLFKPHAGESFGVLVDRIGDVFPAPENMIAPMDDRRKENGNGILRQLARGILKKENGLVTLLSASTILKQAGDLSAPVLTEMKQASF</sequence>
<dbReference type="PROSITE" id="PS50851">
    <property type="entry name" value="CHEW"/>
    <property type="match status" value="1"/>
</dbReference>
<dbReference type="SMART" id="SM00260">
    <property type="entry name" value="CheW"/>
    <property type="match status" value="1"/>
</dbReference>
<dbReference type="InterPro" id="IPR036061">
    <property type="entry name" value="CheW-like_dom_sf"/>
</dbReference>
<dbReference type="PANTHER" id="PTHR22617">
    <property type="entry name" value="CHEMOTAXIS SENSOR HISTIDINE KINASE-RELATED"/>
    <property type="match status" value="1"/>
</dbReference>
<evidence type="ECO:0000259" key="1">
    <source>
        <dbReference type="PROSITE" id="PS50851"/>
    </source>
</evidence>
<accession>A0ABT3NAF3</accession>
<dbReference type="InterPro" id="IPR002545">
    <property type="entry name" value="CheW-lke_dom"/>
</dbReference>
<dbReference type="EMBL" id="JAPFPW010000011">
    <property type="protein sequence ID" value="MCW7754410.1"/>
    <property type="molecule type" value="Genomic_DNA"/>
</dbReference>
<protein>
    <submittedName>
        <fullName evidence="2">Chemotaxis protein CheW</fullName>
    </submittedName>
</protein>
<dbReference type="InterPro" id="IPR039315">
    <property type="entry name" value="CheW"/>
</dbReference>
<keyword evidence="3" id="KW-1185">Reference proteome</keyword>
<dbReference type="RefSeq" id="WP_265425329.1">
    <property type="nucleotide sequence ID" value="NZ_JAPFPW010000011.1"/>
</dbReference>
<evidence type="ECO:0000313" key="2">
    <source>
        <dbReference type="EMBL" id="MCW7754410.1"/>
    </source>
</evidence>
<proteinExistence type="predicted"/>
<dbReference type="PANTHER" id="PTHR22617:SF23">
    <property type="entry name" value="CHEMOTAXIS PROTEIN CHEW"/>
    <property type="match status" value="1"/>
</dbReference>
<dbReference type="Gene3D" id="2.30.30.40">
    <property type="entry name" value="SH3 Domains"/>
    <property type="match status" value="1"/>
</dbReference>
<name>A0ABT3NAF3_9BACT</name>
<organism evidence="2 3">
    <name type="scientific">Desulfobotulus pelophilus</name>
    <dbReference type="NCBI Taxonomy" id="2823377"/>
    <lineage>
        <taxon>Bacteria</taxon>
        <taxon>Pseudomonadati</taxon>
        <taxon>Thermodesulfobacteriota</taxon>
        <taxon>Desulfobacteria</taxon>
        <taxon>Desulfobacterales</taxon>
        <taxon>Desulfobacteraceae</taxon>
        <taxon>Desulfobotulus</taxon>
    </lineage>
</organism>
<gene>
    <name evidence="2" type="ORF">OOT00_10475</name>
</gene>
<evidence type="ECO:0000313" key="3">
    <source>
        <dbReference type="Proteomes" id="UP001209681"/>
    </source>
</evidence>